<accession>A0A0M3HZA2</accession>
<evidence type="ECO:0000313" key="2">
    <source>
        <dbReference type="WBParaSite" id="ALUE_0000899601-mRNA-1"/>
    </source>
</evidence>
<dbReference type="AlphaFoldDB" id="A0A0M3HZA2"/>
<dbReference type="WBParaSite" id="ALUE_0000899601-mRNA-1">
    <property type="protein sequence ID" value="ALUE_0000899601-mRNA-1"/>
    <property type="gene ID" value="ALUE_0000899601"/>
</dbReference>
<proteinExistence type="predicted"/>
<organism evidence="1 2">
    <name type="scientific">Ascaris lumbricoides</name>
    <name type="common">Giant roundworm</name>
    <dbReference type="NCBI Taxonomy" id="6252"/>
    <lineage>
        <taxon>Eukaryota</taxon>
        <taxon>Metazoa</taxon>
        <taxon>Ecdysozoa</taxon>
        <taxon>Nematoda</taxon>
        <taxon>Chromadorea</taxon>
        <taxon>Rhabditida</taxon>
        <taxon>Spirurina</taxon>
        <taxon>Ascaridomorpha</taxon>
        <taxon>Ascaridoidea</taxon>
        <taxon>Ascarididae</taxon>
        <taxon>Ascaris</taxon>
    </lineage>
</organism>
<keyword evidence="1" id="KW-1185">Reference proteome</keyword>
<name>A0A0M3HZA2_ASCLU</name>
<reference evidence="2" key="1">
    <citation type="submission" date="2017-02" db="UniProtKB">
        <authorList>
            <consortium name="WormBaseParasite"/>
        </authorList>
    </citation>
    <scope>IDENTIFICATION</scope>
</reference>
<evidence type="ECO:0000313" key="1">
    <source>
        <dbReference type="Proteomes" id="UP000036681"/>
    </source>
</evidence>
<sequence>MLYMRKRLKSGWMGGDDACGNSDPIKLGKPSRSTIRTMNVVSSEHRIEIPRYRENYSPVSDAKAYTTDELEIEVLELLDNLATALSCACNLNSAEVVQKYRFMKQFKWRIKSTVASLKELIRGIQDQFSDIVFGYDLLTDLFTQSERINSKVTSQSARALREVPTATRSRASLSNGAWASNETGSRMHAGRCRCDYRPLVDMDVKCPSLAKSSRNYNGNSFYDTKRQLLSMGDADILTYWPEQSPISHQRRHVTASWSKLPSTRI</sequence>
<dbReference type="Proteomes" id="UP000036681">
    <property type="component" value="Unplaced"/>
</dbReference>
<protein>
    <submittedName>
        <fullName evidence="2">L27 domain-containing protein</fullName>
    </submittedName>
</protein>